<keyword evidence="5" id="KW-0949">S-adenosyl-L-methionine</keyword>
<organism evidence="9 10">
    <name type="scientific">Lasiodiplodia theobromae</name>
    <dbReference type="NCBI Taxonomy" id="45133"/>
    <lineage>
        <taxon>Eukaryota</taxon>
        <taxon>Fungi</taxon>
        <taxon>Dikarya</taxon>
        <taxon>Ascomycota</taxon>
        <taxon>Pezizomycotina</taxon>
        <taxon>Dothideomycetes</taxon>
        <taxon>Dothideomycetes incertae sedis</taxon>
        <taxon>Botryosphaeriales</taxon>
        <taxon>Botryosphaeriaceae</taxon>
        <taxon>Lasiodiplodia</taxon>
    </lineage>
</organism>
<feature type="compositionally biased region" description="Acidic residues" evidence="7">
    <location>
        <begin position="190"/>
        <end position="200"/>
    </location>
</feature>
<evidence type="ECO:0000256" key="5">
    <source>
        <dbReference type="ARBA" id="ARBA00022691"/>
    </source>
</evidence>
<sequence>MLSARLIRQLADSALLGRLPVVFAAPHRLSLCSTATRRAVSTAATSSRHEATRAAALPATRQCVRFSSSSTRWKSRQGRDHFAREAKIRGLKSRAAFKLLEMNQRYRLFRAGNTVVDLGYAPGSWSQVAIDRTQPGGRVIGIDVIPAQPPRGVSTIQGNFLSEAVQAEVRAYVQDPERGRPVRRQVIWSGDEEAEAEEDGAVEHGEHAETKGYTEAELEQQEMGYIDRERRAPLIAREDEEDGHSHGETEHAVGTATGAGKKKSGRRAEDEAMGRVVDVVLSDMMMNTSGMAFRDHAGSMDLCNAALTFAFDTLRTGGNFVCKFYQGAEDKALEKKLRRMFEKVFREKPESSRSESKESFFVALKRKPDPTKEEVFGEV</sequence>
<dbReference type="Proteomes" id="UP000325902">
    <property type="component" value="Unassembled WGS sequence"/>
</dbReference>
<dbReference type="InterPro" id="IPR002877">
    <property type="entry name" value="RNA_MeTrfase_FtsJ_dom"/>
</dbReference>
<evidence type="ECO:0000256" key="7">
    <source>
        <dbReference type="SAM" id="MobiDB-lite"/>
    </source>
</evidence>
<dbReference type="PANTHER" id="PTHR10920">
    <property type="entry name" value="RIBOSOMAL RNA METHYLTRANSFERASE"/>
    <property type="match status" value="1"/>
</dbReference>
<evidence type="ECO:0000256" key="2">
    <source>
        <dbReference type="ARBA" id="ARBA00022552"/>
    </source>
</evidence>
<dbReference type="GO" id="GO:0005739">
    <property type="term" value="C:mitochondrion"/>
    <property type="evidence" value="ECO:0007669"/>
    <property type="project" value="TreeGrafter"/>
</dbReference>
<name>A0A5N5DV58_9PEZI</name>
<reference evidence="9 10" key="1">
    <citation type="journal article" date="2019" name="Sci. Rep.">
        <title>A multi-omics analysis of the grapevine pathogen Lasiodiplodia theobromae reveals that temperature affects the expression of virulence- and pathogenicity-related genes.</title>
        <authorList>
            <person name="Felix C."/>
            <person name="Meneses R."/>
            <person name="Goncalves M.F.M."/>
            <person name="Tilleman L."/>
            <person name="Duarte A.S."/>
            <person name="Jorrin-Novo J.V."/>
            <person name="Van de Peer Y."/>
            <person name="Deforce D."/>
            <person name="Van Nieuwerburgh F."/>
            <person name="Esteves A.C."/>
            <person name="Alves A."/>
        </authorList>
    </citation>
    <scope>NUCLEOTIDE SEQUENCE [LARGE SCALE GENOMIC DNA]</scope>
    <source>
        <strain evidence="9 10">LA-SOL3</strain>
    </source>
</reference>
<dbReference type="HAMAP" id="MF_01547">
    <property type="entry name" value="RNA_methyltr_E"/>
    <property type="match status" value="1"/>
</dbReference>
<evidence type="ECO:0000256" key="6">
    <source>
        <dbReference type="ARBA" id="ARBA00041184"/>
    </source>
</evidence>
<gene>
    <name evidence="9" type="primary">rlmE</name>
    <name evidence="9" type="ORF">DBV05_g1547</name>
</gene>
<dbReference type="OrthoDB" id="20105at2759"/>
<feature type="compositionally biased region" description="Basic and acidic residues" evidence="7">
    <location>
        <begin position="201"/>
        <end position="214"/>
    </location>
</feature>
<feature type="region of interest" description="Disordered" evidence="7">
    <location>
        <begin position="186"/>
        <end position="220"/>
    </location>
</feature>
<dbReference type="Pfam" id="PF01728">
    <property type="entry name" value="FtsJ"/>
    <property type="match status" value="1"/>
</dbReference>
<evidence type="ECO:0000313" key="10">
    <source>
        <dbReference type="Proteomes" id="UP000325902"/>
    </source>
</evidence>
<dbReference type="PANTHER" id="PTHR10920:SF18">
    <property type="entry name" value="RRNA METHYLTRANSFERASE 2, MITOCHONDRIAL"/>
    <property type="match status" value="1"/>
</dbReference>
<dbReference type="GO" id="GO:0008650">
    <property type="term" value="F:rRNA (uridine-2'-O-)-methyltransferase activity"/>
    <property type="evidence" value="ECO:0007669"/>
    <property type="project" value="TreeGrafter"/>
</dbReference>
<evidence type="ECO:0000259" key="8">
    <source>
        <dbReference type="Pfam" id="PF01728"/>
    </source>
</evidence>
<feature type="region of interest" description="Disordered" evidence="7">
    <location>
        <begin position="238"/>
        <end position="270"/>
    </location>
</feature>
<keyword evidence="4 9" id="KW-0808">Transferase</keyword>
<dbReference type="InterPro" id="IPR015507">
    <property type="entry name" value="rRNA-MeTfrase_E"/>
</dbReference>
<evidence type="ECO:0000256" key="1">
    <source>
        <dbReference type="ARBA" id="ARBA00009258"/>
    </source>
</evidence>
<dbReference type="InterPro" id="IPR029063">
    <property type="entry name" value="SAM-dependent_MTases_sf"/>
</dbReference>
<accession>A0A5N5DV58</accession>
<feature type="domain" description="Ribosomal RNA methyltransferase FtsJ" evidence="8">
    <location>
        <begin position="92"/>
        <end position="366"/>
    </location>
</feature>
<keyword evidence="2" id="KW-0698">rRNA processing</keyword>
<dbReference type="EMBL" id="VCHE01000005">
    <property type="protein sequence ID" value="KAB2580054.1"/>
    <property type="molecule type" value="Genomic_DNA"/>
</dbReference>
<evidence type="ECO:0000256" key="3">
    <source>
        <dbReference type="ARBA" id="ARBA00022603"/>
    </source>
</evidence>
<evidence type="ECO:0000256" key="4">
    <source>
        <dbReference type="ARBA" id="ARBA00022679"/>
    </source>
</evidence>
<keyword evidence="10" id="KW-1185">Reference proteome</keyword>
<proteinExistence type="inferred from homology"/>
<dbReference type="AlphaFoldDB" id="A0A5N5DV58"/>
<comment type="similarity">
    <text evidence="1">Belongs to the class I-like SAM-binding methyltransferase superfamily. RNA methyltransferase RlmE family.</text>
</comment>
<dbReference type="Gene3D" id="3.40.50.150">
    <property type="entry name" value="Vaccinia Virus protein VP39"/>
    <property type="match status" value="1"/>
</dbReference>
<comment type="caution">
    <text evidence="9">The sequence shown here is derived from an EMBL/GenBank/DDBJ whole genome shotgun (WGS) entry which is preliminary data.</text>
</comment>
<dbReference type="InterPro" id="IPR050082">
    <property type="entry name" value="RNA_methyltr_RlmE"/>
</dbReference>
<evidence type="ECO:0000313" key="9">
    <source>
        <dbReference type="EMBL" id="KAB2580054.1"/>
    </source>
</evidence>
<dbReference type="SUPFAM" id="SSF53335">
    <property type="entry name" value="S-adenosyl-L-methionine-dependent methyltransferases"/>
    <property type="match status" value="1"/>
</dbReference>
<keyword evidence="3 9" id="KW-0489">Methyltransferase</keyword>
<protein>
    <recommendedName>
        <fullName evidence="6">rRNA methyltransferase 2, mitochondrial</fullName>
    </recommendedName>
</protein>